<sequence>MMLCLGRLPVPDLPASDDCTGCCVLEGFQYLTYPRVTTVQDDVSWKASST</sequence>
<keyword evidence="2" id="KW-1185">Reference proteome</keyword>
<evidence type="ECO:0000313" key="1">
    <source>
        <dbReference type="EMBL" id="KAH3733808.1"/>
    </source>
</evidence>
<reference evidence="1" key="1">
    <citation type="journal article" date="2019" name="bioRxiv">
        <title>The Genome of the Zebra Mussel, Dreissena polymorpha: A Resource for Invasive Species Research.</title>
        <authorList>
            <person name="McCartney M.A."/>
            <person name="Auch B."/>
            <person name="Kono T."/>
            <person name="Mallez S."/>
            <person name="Zhang Y."/>
            <person name="Obille A."/>
            <person name="Becker A."/>
            <person name="Abrahante J.E."/>
            <person name="Garbe J."/>
            <person name="Badalamenti J.P."/>
            <person name="Herman A."/>
            <person name="Mangelson H."/>
            <person name="Liachko I."/>
            <person name="Sullivan S."/>
            <person name="Sone E.D."/>
            <person name="Koren S."/>
            <person name="Silverstein K.A.T."/>
            <person name="Beckman K.B."/>
            <person name="Gohl D.M."/>
        </authorList>
    </citation>
    <scope>NUCLEOTIDE SEQUENCE</scope>
    <source>
        <strain evidence="1">Duluth1</strain>
        <tissue evidence="1">Whole animal</tissue>
    </source>
</reference>
<reference evidence="1" key="2">
    <citation type="submission" date="2020-11" db="EMBL/GenBank/DDBJ databases">
        <authorList>
            <person name="McCartney M.A."/>
            <person name="Auch B."/>
            <person name="Kono T."/>
            <person name="Mallez S."/>
            <person name="Becker A."/>
            <person name="Gohl D.M."/>
            <person name="Silverstein K.A.T."/>
            <person name="Koren S."/>
            <person name="Bechman K.B."/>
            <person name="Herman A."/>
            <person name="Abrahante J.E."/>
            <person name="Garbe J."/>
        </authorList>
    </citation>
    <scope>NUCLEOTIDE SEQUENCE</scope>
    <source>
        <strain evidence="1">Duluth1</strain>
        <tissue evidence="1">Whole animal</tissue>
    </source>
</reference>
<organism evidence="1 2">
    <name type="scientific">Dreissena polymorpha</name>
    <name type="common">Zebra mussel</name>
    <name type="synonym">Mytilus polymorpha</name>
    <dbReference type="NCBI Taxonomy" id="45954"/>
    <lineage>
        <taxon>Eukaryota</taxon>
        <taxon>Metazoa</taxon>
        <taxon>Spiralia</taxon>
        <taxon>Lophotrochozoa</taxon>
        <taxon>Mollusca</taxon>
        <taxon>Bivalvia</taxon>
        <taxon>Autobranchia</taxon>
        <taxon>Heteroconchia</taxon>
        <taxon>Euheterodonta</taxon>
        <taxon>Imparidentia</taxon>
        <taxon>Neoheterodontei</taxon>
        <taxon>Myida</taxon>
        <taxon>Dreissenoidea</taxon>
        <taxon>Dreissenidae</taxon>
        <taxon>Dreissena</taxon>
    </lineage>
</organism>
<accession>A0A9D4HV44</accession>
<dbReference type="EMBL" id="JAIWYP010000011">
    <property type="protein sequence ID" value="KAH3733808.1"/>
    <property type="molecule type" value="Genomic_DNA"/>
</dbReference>
<dbReference type="AlphaFoldDB" id="A0A9D4HV44"/>
<name>A0A9D4HV44_DREPO</name>
<dbReference type="Proteomes" id="UP000828390">
    <property type="component" value="Unassembled WGS sequence"/>
</dbReference>
<proteinExistence type="predicted"/>
<evidence type="ECO:0000313" key="2">
    <source>
        <dbReference type="Proteomes" id="UP000828390"/>
    </source>
</evidence>
<gene>
    <name evidence="1" type="ORF">DPMN_040243</name>
</gene>
<protein>
    <submittedName>
        <fullName evidence="1">Uncharacterized protein</fullName>
    </submittedName>
</protein>
<comment type="caution">
    <text evidence="1">The sequence shown here is derived from an EMBL/GenBank/DDBJ whole genome shotgun (WGS) entry which is preliminary data.</text>
</comment>